<comment type="caution">
    <text evidence="1">The sequence shown here is derived from an EMBL/GenBank/DDBJ whole genome shotgun (WGS) entry which is preliminary data.</text>
</comment>
<gene>
    <name evidence="1" type="ORF">KHU32_11230</name>
</gene>
<proteinExistence type="predicted"/>
<sequence>MTELQPGGVGSHVLQGGTSRVRESRLGSSEIDFDWLLKLRVAVARCGEMDLARWWNTERQLGTAGAAVLARGFPRTHDFAQARSVIAVARSRCAQVFASHEAATLWDLPEALEDAFDAKWEGWLEDATSWKPFFASVAAISSPDLVAALRQLDLVETSDVVALNAVLPIAGGRAVAVPGRFSGDRRVVAQLALGFSKGAQGSPVVPYARITD</sequence>
<organism evidence="1 2">
    <name type="scientific">Roseococcus pinisoli</name>
    <dbReference type="NCBI Taxonomy" id="2835040"/>
    <lineage>
        <taxon>Bacteria</taxon>
        <taxon>Pseudomonadati</taxon>
        <taxon>Pseudomonadota</taxon>
        <taxon>Alphaproteobacteria</taxon>
        <taxon>Acetobacterales</taxon>
        <taxon>Roseomonadaceae</taxon>
        <taxon>Roseococcus</taxon>
    </lineage>
</organism>
<protein>
    <submittedName>
        <fullName evidence="1">BrxE family protein</fullName>
    </submittedName>
</protein>
<dbReference type="RefSeq" id="WP_213670183.1">
    <property type="nucleotide sequence ID" value="NZ_JAHCDA010000002.1"/>
</dbReference>
<evidence type="ECO:0000313" key="2">
    <source>
        <dbReference type="Proteomes" id="UP000766336"/>
    </source>
</evidence>
<dbReference type="NCBIfam" id="NF033447">
    <property type="entry name" value="BrxE_fam"/>
    <property type="match status" value="1"/>
</dbReference>
<reference evidence="1 2" key="1">
    <citation type="submission" date="2021-05" db="EMBL/GenBank/DDBJ databases">
        <title>Roseococcus sp. XZZS9, whole genome shotgun sequencing project.</title>
        <authorList>
            <person name="Zhao G."/>
            <person name="Shen L."/>
        </authorList>
    </citation>
    <scope>NUCLEOTIDE SEQUENCE [LARGE SCALE GENOMIC DNA]</scope>
    <source>
        <strain evidence="1 2">XZZS9</strain>
    </source>
</reference>
<dbReference type="InterPro" id="IPR058690">
    <property type="entry name" value="BrxE"/>
</dbReference>
<name>A0ABS5QE11_9PROT</name>
<evidence type="ECO:0000313" key="1">
    <source>
        <dbReference type="EMBL" id="MBS7811511.1"/>
    </source>
</evidence>
<accession>A0ABS5QE11</accession>
<dbReference type="Pfam" id="PF26412">
    <property type="entry name" value="BrxE"/>
    <property type="match status" value="1"/>
</dbReference>
<keyword evidence="2" id="KW-1185">Reference proteome</keyword>
<dbReference type="Proteomes" id="UP000766336">
    <property type="component" value="Unassembled WGS sequence"/>
</dbReference>
<dbReference type="EMBL" id="JAHCDA010000002">
    <property type="protein sequence ID" value="MBS7811511.1"/>
    <property type="molecule type" value="Genomic_DNA"/>
</dbReference>